<reference evidence="1" key="1">
    <citation type="submission" date="2023-04" db="EMBL/GenBank/DDBJ databases">
        <title>Phytophthora fragariaefolia NBRC 109709.</title>
        <authorList>
            <person name="Ichikawa N."/>
            <person name="Sato H."/>
            <person name="Tonouchi N."/>
        </authorList>
    </citation>
    <scope>NUCLEOTIDE SEQUENCE</scope>
    <source>
        <strain evidence="1">NBRC 109709</strain>
    </source>
</reference>
<gene>
    <name evidence="1" type="ORF">Pfra01_001037900</name>
</gene>
<evidence type="ECO:0000313" key="1">
    <source>
        <dbReference type="EMBL" id="GMF37223.1"/>
    </source>
</evidence>
<dbReference type="OrthoDB" id="122372at2759"/>
<organism evidence="1 2">
    <name type="scientific">Phytophthora fragariaefolia</name>
    <dbReference type="NCBI Taxonomy" id="1490495"/>
    <lineage>
        <taxon>Eukaryota</taxon>
        <taxon>Sar</taxon>
        <taxon>Stramenopiles</taxon>
        <taxon>Oomycota</taxon>
        <taxon>Peronosporomycetes</taxon>
        <taxon>Peronosporales</taxon>
        <taxon>Peronosporaceae</taxon>
        <taxon>Phytophthora</taxon>
    </lineage>
</organism>
<comment type="caution">
    <text evidence="1">The sequence shown here is derived from an EMBL/GenBank/DDBJ whole genome shotgun (WGS) entry which is preliminary data.</text>
</comment>
<dbReference type="EMBL" id="BSXT01000992">
    <property type="protein sequence ID" value="GMF37223.1"/>
    <property type="molecule type" value="Genomic_DNA"/>
</dbReference>
<proteinExistence type="predicted"/>
<keyword evidence="2" id="KW-1185">Reference proteome</keyword>
<dbReference type="PANTHER" id="PTHR34415:SF1">
    <property type="entry name" value="INTEGRASE CATALYTIC DOMAIN-CONTAINING PROTEIN"/>
    <property type="match status" value="1"/>
</dbReference>
<sequence length="80" mass="9297">MDHIVNAVKQSPSSNECVYCKDESAFKDYKFIVDDMYNKMGGIQSFQLVWMRNDSPGFVECRKLPADSLVKHDLRQRYDG</sequence>
<name>A0A9W7CST0_9STRA</name>
<dbReference type="PANTHER" id="PTHR34415">
    <property type="entry name" value="INTEGRASE CATALYTIC DOMAIN-CONTAINING PROTEIN"/>
    <property type="match status" value="1"/>
</dbReference>
<dbReference type="Proteomes" id="UP001165121">
    <property type="component" value="Unassembled WGS sequence"/>
</dbReference>
<accession>A0A9W7CST0</accession>
<dbReference type="AlphaFoldDB" id="A0A9W7CST0"/>
<evidence type="ECO:0000313" key="2">
    <source>
        <dbReference type="Proteomes" id="UP001165121"/>
    </source>
</evidence>
<protein>
    <submittedName>
        <fullName evidence="1">Unnamed protein product</fullName>
    </submittedName>
</protein>